<keyword evidence="7" id="KW-1005">Bacterial flagellum biogenesis</keyword>
<evidence type="ECO:0000313" key="18">
    <source>
        <dbReference type="Proteomes" id="UP000316425"/>
    </source>
</evidence>
<dbReference type="PANTHER" id="PTHR43134">
    <property type="entry name" value="SIGNAL RECOGNITION PARTICLE RECEPTOR SUBUNIT ALPHA"/>
    <property type="match status" value="1"/>
</dbReference>
<keyword evidence="10" id="KW-0472">Membrane</keyword>
<keyword evidence="5" id="KW-1003">Cell membrane</keyword>
<dbReference type="CDD" id="cd17873">
    <property type="entry name" value="FlhF"/>
    <property type="match status" value="1"/>
</dbReference>
<keyword evidence="6" id="KW-0547">Nucleotide-binding</keyword>
<dbReference type="InterPro" id="IPR047040">
    <property type="entry name" value="FlhF__GTPase_dom"/>
</dbReference>
<evidence type="ECO:0000256" key="14">
    <source>
        <dbReference type="SAM" id="MobiDB-lite"/>
    </source>
</evidence>
<sequence length="367" mass="41975">MKVKKFIAPTMPEAMNQVKKELGETAIILDSREIKRSRFLGLFGKRNIEVLVAVDPQPARNRESVRSKKQTANHSTKPTNYAKSVQKTKPTIEKLPTHLSLSNEYPHPIESILQRLKENGINEDTRAHVLQNLLSAYYKKDEKVTDSELIDVTKAFFKQEMSPSIQGTTKQFKHLYVLGPTGVGKTTTIAKMAANEKMKHSKDIAFITLDTYRIAAIEQLKTYAKILDIPIEVAYNAEDLEAAKEKFKDKDLIYIDTAGRNYMKSEYIQQLKDMAKFTEEDKLMCVLSLTAKEDDMDMIYHQFSELPVDTVIFTKADETSTYGQIFNLWRKHRFAIQALTNGQDVPSDLLNVDDEVLSRLMVGEKLW</sequence>
<evidence type="ECO:0000256" key="3">
    <source>
        <dbReference type="ARBA" id="ARBA00014919"/>
    </source>
</evidence>
<feature type="domain" description="AAA+ ATPase" evidence="15">
    <location>
        <begin position="171"/>
        <end position="318"/>
    </location>
</feature>
<dbReference type="Proteomes" id="UP000316425">
    <property type="component" value="Unassembled WGS sequence"/>
</dbReference>
<dbReference type="GO" id="GO:0044781">
    <property type="term" value="P:bacterial-type flagellum organization"/>
    <property type="evidence" value="ECO:0007669"/>
    <property type="project" value="UniProtKB-UniRule"/>
</dbReference>
<reference evidence="17 18" key="1">
    <citation type="submission" date="2019-07" db="EMBL/GenBank/DDBJ databases">
        <title>Allobacillus sp. nov. SKP isolated from shrimp paste of Euphausiacea.</title>
        <authorList>
            <person name="Kanchanasin P."/>
            <person name="Tanasupawat S."/>
            <person name="Shi W."/>
            <person name="Wu L."/>
            <person name="Ma J."/>
        </authorList>
    </citation>
    <scope>NUCLEOTIDE SEQUENCE [LARGE SCALE GENOMIC DNA]</scope>
    <source>
        <strain evidence="17 18">SKP4-8</strain>
    </source>
</reference>
<dbReference type="InterPro" id="IPR003593">
    <property type="entry name" value="AAA+_ATPase"/>
</dbReference>
<dbReference type="GO" id="GO:0005886">
    <property type="term" value="C:plasma membrane"/>
    <property type="evidence" value="ECO:0007669"/>
    <property type="project" value="UniProtKB-SubCell"/>
</dbReference>
<keyword evidence="9" id="KW-0342">GTP-binding</keyword>
<dbReference type="SUPFAM" id="SSF52540">
    <property type="entry name" value="P-loop containing nucleoside triphosphate hydrolases"/>
    <property type="match status" value="1"/>
</dbReference>
<comment type="function">
    <text evidence="12">Necessary for flagellar biosynthesis. May be involved in translocation of the flagellum.</text>
</comment>
<evidence type="ECO:0000256" key="8">
    <source>
        <dbReference type="ARBA" id="ARBA00022927"/>
    </source>
</evidence>
<comment type="subcellular location">
    <subcellularLocation>
        <location evidence="1">Cell membrane</location>
        <topology evidence="1">Peripheral membrane protein</topology>
        <orientation evidence="1">Cytoplasmic side</orientation>
    </subcellularLocation>
</comment>
<evidence type="ECO:0000256" key="10">
    <source>
        <dbReference type="ARBA" id="ARBA00023136"/>
    </source>
</evidence>
<comment type="similarity">
    <text evidence="2">Belongs to the GTP-binding SRP family.</text>
</comment>
<feature type="domain" description="SRP54-type proteins GTP-binding" evidence="16">
    <location>
        <begin position="172"/>
        <end position="363"/>
    </location>
</feature>
<dbReference type="GO" id="GO:0005047">
    <property type="term" value="F:signal recognition particle binding"/>
    <property type="evidence" value="ECO:0007669"/>
    <property type="project" value="TreeGrafter"/>
</dbReference>
<dbReference type="RefSeq" id="WP_144087756.1">
    <property type="nucleotide sequence ID" value="NZ_VMHE01000002.1"/>
</dbReference>
<dbReference type="InterPro" id="IPR000897">
    <property type="entry name" value="SRP54_GTPase_dom"/>
</dbReference>
<name>A0A556PRZ8_9BACI</name>
<dbReference type="FunFam" id="3.40.50.300:FF:000695">
    <property type="entry name" value="Flagellar biosynthesis regulator FlhF"/>
    <property type="match status" value="1"/>
</dbReference>
<dbReference type="PANTHER" id="PTHR43134:SF3">
    <property type="entry name" value="FLAGELLAR BIOSYNTHESIS PROTEIN FLHF"/>
    <property type="match status" value="1"/>
</dbReference>
<dbReference type="InterPro" id="IPR020006">
    <property type="entry name" value="FlhF"/>
</dbReference>
<feature type="compositionally biased region" description="Polar residues" evidence="14">
    <location>
        <begin position="70"/>
        <end position="89"/>
    </location>
</feature>
<dbReference type="EMBL" id="VMHE01000002">
    <property type="protein sequence ID" value="TSJ67167.1"/>
    <property type="molecule type" value="Genomic_DNA"/>
</dbReference>
<feature type="region of interest" description="Disordered" evidence="14">
    <location>
        <begin position="58"/>
        <end position="89"/>
    </location>
</feature>
<keyword evidence="17" id="KW-0969">Cilium</keyword>
<dbReference type="SMART" id="SM00962">
    <property type="entry name" value="SRP54"/>
    <property type="match status" value="1"/>
</dbReference>
<dbReference type="GO" id="GO:0005525">
    <property type="term" value="F:GTP binding"/>
    <property type="evidence" value="ECO:0007669"/>
    <property type="project" value="UniProtKB-UniRule"/>
</dbReference>
<dbReference type="Gene3D" id="3.40.50.300">
    <property type="entry name" value="P-loop containing nucleotide triphosphate hydrolases"/>
    <property type="match status" value="1"/>
</dbReference>
<dbReference type="OrthoDB" id="9778554at2"/>
<protein>
    <recommendedName>
        <fullName evidence="3 13">Flagellar biosynthesis protein FlhF</fullName>
    </recommendedName>
</protein>
<keyword evidence="17" id="KW-0966">Cell projection</keyword>
<organism evidence="17 18">
    <name type="scientific">Allobacillus salarius</name>
    <dbReference type="NCBI Taxonomy" id="1955272"/>
    <lineage>
        <taxon>Bacteria</taxon>
        <taxon>Bacillati</taxon>
        <taxon>Bacillota</taxon>
        <taxon>Bacilli</taxon>
        <taxon>Bacillales</taxon>
        <taxon>Bacillaceae</taxon>
        <taxon>Allobacillus</taxon>
    </lineage>
</organism>
<keyword evidence="11" id="KW-1006">Bacterial flagellum protein export</keyword>
<dbReference type="Gene3D" id="1.20.120.1380">
    <property type="entry name" value="Flagellar FlhF biosynthesis protein, N domain"/>
    <property type="match status" value="1"/>
</dbReference>
<dbReference type="InterPro" id="IPR027417">
    <property type="entry name" value="P-loop_NTPase"/>
</dbReference>
<proteinExistence type="inferred from homology"/>
<evidence type="ECO:0000256" key="11">
    <source>
        <dbReference type="ARBA" id="ARBA00023225"/>
    </source>
</evidence>
<dbReference type="NCBIfam" id="TIGR03499">
    <property type="entry name" value="FlhF"/>
    <property type="match status" value="1"/>
</dbReference>
<evidence type="ECO:0000256" key="7">
    <source>
        <dbReference type="ARBA" id="ARBA00022795"/>
    </source>
</evidence>
<evidence type="ECO:0000313" key="17">
    <source>
        <dbReference type="EMBL" id="TSJ67167.1"/>
    </source>
</evidence>
<evidence type="ECO:0000256" key="6">
    <source>
        <dbReference type="ARBA" id="ARBA00022741"/>
    </source>
</evidence>
<dbReference type="AlphaFoldDB" id="A0A556PRZ8"/>
<evidence type="ECO:0000256" key="5">
    <source>
        <dbReference type="ARBA" id="ARBA00022475"/>
    </source>
</evidence>
<evidence type="ECO:0000256" key="12">
    <source>
        <dbReference type="ARBA" id="ARBA00025337"/>
    </source>
</evidence>
<accession>A0A556PRZ8</accession>
<keyword evidence="17" id="KW-0282">Flagellum</keyword>
<gene>
    <name evidence="17" type="primary">flhF</name>
    <name evidence="17" type="ORF">FPQ13_02620</name>
</gene>
<evidence type="ECO:0000256" key="13">
    <source>
        <dbReference type="NCBIfam" id="TIGR03499"/>
    </source>
</evidence>
<dbReference type="GO" id="GO:0015031">
    <property type="term" value="P:protein transport"/>
    <property type="evidence" value="ECO:0007669"/>
    <property type="project" value="UniProtKB-KW"/>
</dbReference>
<dbReference type="Pfam" id="PF00448">
    <property type="entry name" value="SRP54"/>
    <property type="match status" value="1"/>
</dbReference>
<comment type="caution">
    <text evidence="17">The sequence shown here is derived from an EMBL/GenBank/DDBJ whole genome shotgun (WGS) entry which is preliminary data.</text>
</comment>
<evidence type="ECO:0000259" key="15">
    <source>
        <dbReference type="SMART" id="SM00382"/>
    </source>
</evidence>
<evidence type="ECO:0000259" key="16">
    <source>
        <dbReference type="SMART" id="SM00962"/>
    </source>
</evidence>
<dbReference type="GO" id="GO:0006614">
    <property type="term" value="P:SRP-dependent cotranslational protein targeting to membrane"/>
    <property type="evidence" value="ECO:0007669"/>
    <property type="project" value="UniProtKB-UniRule"/>
</dbReference>
<keyword evidence="18" id="KW-1185">Reference proteome</keyword>
<dbReference type="GO" id="GO:0003924">
    <property type="term" value="F:GTPase activity"/>
    <property type="evidence" value="ECO:0007669"/>
    <property type="project" value="UniProtKB-UniRule"/>
</dbReference>
<keyword evidence="4" id="KW-0813">Transport</keyword>
<evidence type="ECO:0000256" key="2">
    <source>
        <dbReference type="ARBA" id="ARBA00008531"/>
    </source>
</evidence>
<evidence type="ECO:0000256" key="9">
    <source>
        <dbReference type="ARBA" id="ARBA00023134"/>
    </source>
</evidence>
<evidence type="ECO:0000256" key="1">
    <source>
        <dbReference type="ARBA" id="ARBA00004413"/>
    </source>
</evidence>
<keyword evidence="8" id="KW-0653">Protein transport</keyword>
<evidence type="ECO:0000256" key="4">
    <source>
        <dbReference type="ARBA" id="ARBA00022448"/>
    </source>
</evidence>
<dbReference type="SMART" id="SM00382">
    <property type="entry name" value="AAA"/>
    <property type="match status" value="1"/>
</dbReference>